<dbReference type="GO" id="GO:0016757">
    <property type="term" value="F:glycosyltransferase activity"/>
    <property type="evidence" value="ECO:0007669"/>
    <property type="project" value="InterPro"/>
</dbReference>
<dbReference type="AlphaFoldDB" id="A0AA86VCL6"/>
<accession>A0AA86VCL6</accession>
<keyword evidence="2" id="KW-1185">Reference proteome</keyword>
<dbReference type="Gramene" id="rna-AYBTSS11_LOCUS5553">
    <property type="protein sequence ID" value="CAJ1931972.1"/>
    <property type="gene ID" value="gene-AYBTSS11_LOCUS5553"/>
</dbReference>
<gene>
    <name evidence="1" type="ORF">AYBTSS11_LOCUS5553</name>
</gene>
<dbReference type="Proteomes" id="UP001189624">
    <property type="component" value="Chromosome 2"/>
</dbReference>
<evidence type="ECO:0000313" key="2">
    <source>
        <dbReference type="Proteomes" id="UP001189624"/>
    </source>
</evidence>
<name>A0AA86VCL6_9FABA</name>
<dbReference type="EMBL" id="OY731399">
    <property type="protein sequence ID" value="CAJ1931972.1"/>
    <property type="molecule type" value="Genomic_DNA"/>
</dbReference>
<organism evidence="1 2">
    <name type="scientific">Sphenostylis stenocarpa</name>
    <dbReference type="NCBI Taxonomy" id="92480"/>
    <lineage>
        <taxon>Eukaryota</taxon>
        <taxon>Viridiplantae</taxon>
        <taxon>Streptophyta</taxon>
        <taxon>Embryophyta</taxon>
        <taxon>Tracheophyta</taxon>
        <taxon>Spermatophyta</taxon>
        <taxon>Magnoliopsida</taxon>
        <taxon>eudicotyledons</taxon>
        <taxon>Gunneridae</taxon>
        <taxon>Pentapetalae</taxon>
        <taxon>rosids</taxon>
        <taxon>fabids</taxon>
        <taxon>Fabales</taxon>
        <taxon>Fabaceae</taxon>
        <taxon>Papilionoideae</taxon>
        <taxon>50 kb inversion clade</taxon>
        <taxon>NPAAA clade</taxon>
        <taxon>indigoferoid/millettioid clade</taxon>
        <taxon>Phaseoleae</taxon>
        <taxon>Sphenostylis</taxon>
    </lineage>
</organism>
<proteinExistence type="predicted"/>
<evidence type="ECO:0000313" key="1">
    <source>
        <dbReference type="EMBL" id="CAJ1931972.1"/>
    </source>
</evidence>
<protein>
    <submittedName>
        <fullName evidence="1">Uncharacterized protein</fullName>
    </submittedName>
</protein>
<dbReference type="InterPro" id="IPR007657">
    <property type="entry name" value="Glycosyltransferase_61"/>
</dbReference>
<dbReference type="PANTHER" id="PTHR20961">
    <property type="entry name" value="GLYCOSYLTRANSFERASE"/>
    <property type="match status" value="1"/>
</dbReference>
<reference evidence="1" key="1">
    <citation type="submission" date="2023-10" db="EMBL/GenBank/DDBJ databases">
        <authorList>
            <person name="Domelevo Entfellner J.-B."/>
        </authorList>
    </citation>
    <scope>NUCLEOTIDE SEQUENCE</scope>
</reference>
<sequence length="312" mass="35130">MVESKTTRLSMLALCFGVTLFIFFLRFTVIGELNLSVAPPKVSCGVTHHTPALVFSAAGYNGNYYHDINENFIPLFITINSLYPNQDVTLVITEGTIWWLQKYAEILSAFSPHHSIINANNLSTVHCFPSATVGLMKHGHMIINPKLLPNPKTLFDFRAFLGKVYTKIGAPFMYPSENGKPRLTLISRKGDVSRVILNEEDVIKVAEELGFHVHVWEPSASTPMAQAGSVLVQVPLGLGWASRTCDEKPPKNLGLEYMEYKTRVNESSLLEKYGADSLVIKDPVAFQNKWSEKRVYWKEQNVRIHKVFDKSL</sequence>
<dbReference type="PANTHER" id="PTHR20961:SF86">
    <property type="entry name" value="GLYCOSYLTRANSFERASE FAMILY 61 PROTEIN"/>
    <property type="match status" value="1"/>
</dbReference>